<comment type="caution">
    <text evidence="1">The sequence shown here is derived from an EMBL/GenBank/DDBJ whole genome shotgun (WGS) entry which is preliminary data.</text>
</comment>
<name>A0A939JQA4_9ACTN</name>
<protein>
    <submittedName>
        <fullName evidence="1">Uncharacterized protein</fullName>
    </submittedName>
</protein>
<dbReference type="EMBL" id="JAFMOF010000007">
    <property type="protein sequence ID" value="MBO0657221.1"/>
    <property type="molecule type" value="Genomic_DNA"/>
</dbReference>
<gene>
    <name evidence="1" type="ORF">J1792_32265</name>
</gene>
<dbReference type="AlphaFoldDB" id="A0A939JQA4"/>
<evidence type="ECO:0000313" key="1">
    <source>
        <dbReference type="EMBL" id="MBO0657221.1"/>
    </source>
</evidence>
<dbReference type="RefSeq" id="WP_207248803.1">
    <property type="nucleotide sequence ID" value="NZ_JAFMOF010000007.1"/>
</dbReference>
<evidence type="ECO:0000313" key="2">
    <source>
        <dbReference type="Proteomes" id="UP000664781"/>
    </source>
</evidence>
<organism evidence="1 2">
    <name type="scientific">Streptomyces triculaminicus</name>
    <dbReference type="NCBI Taxonomy" id="2816232"/>
    <lineage>
        <taxon>Bacteria</taxon>
        <taxon>Bacillati</taxon>
        <taxon>Actinomycetota</taxon>
        <taxon>Actinomycetes</taxon>
        <taxon>Kitasatosporales</taxon>
        <taxon>Streptomycetaceae</taxon>
        <taxon>Streptomyces</taxon>
    </lineage>
</organism>
<sequence>MSMYEEIAAILHPTPDLEDFPEEVRSEAWTDILEARERTAFNLETAWDAHGDDAEPLLSALAGARRRREEAEAEIRRLVAYGREFTRPRPYKLADLAAAAGMSISGVRTAYDHAEVAAVQHATGLKPREWRAADPPNDGSDE</sequence>
<proteinExistence type="predicted"/>
<reference evidence="1" key="1">
    <citation type="submission" date="2021-03" db="EMBL/GenBank/DDBJ databases">
        <title>Streptomyces strains.</title>
        <authorList>
            <person name="Lund M.B."/>
            <person name="Toerring T."/>
        </authorList>
    </citation>
    <scope>NUCLEOTIDE SEQUENCE</scope>
    <source>
        <strain evidence="1">JCM 4242</strain>
    </source>
</reference>
<accession>A0A939JQA4</accession>
<dbReference type="Proteomes" id="UP000664781">
    <property type="component" value="Unassembled WGS sequence"/>
</dbReference>
<keyword evidence="2" id="KW-1185">Reference proteome</keyword>